<accession>A0ACB8DZC0</accession>
<organism evidence="1 2">
    <name type="scientific">Dermacentor silvarum</name>
    <name type="common">Tick</name>
    <dbReference type="NCBI Taxonomy" id="543639"/>
    <lineage>
        <taxon>Eukaryota</taxon>
        <taxon>Metazoa</taxon>
        <taxon>Ecdysozoa</taxon>
        <taxon>Arthropoda</taxon>
        <taxon>Chelicerata</taxon>
        <taxon>Arachnida</taxon>
        <taxon>Acari</taxon>
        <taxon>Parasitiformes</taxon>
        <taxon>Ixodida</taxon>
        <taxon>Ixodoidea</taxon>
        <taxon>Ixodidae</taxon>
        <taxon>Rhipicephalinae</taxon>
        <taxon>Dermacentor</taxon>
    </lineage>
</organism>
<proteinExistence type="predicted"/>
<keyword evidence="2" id="KW-1185">Reference proteome</keyword>
<dbReference type="Proteomes" id="UP000821865">
    <property type="component" value="Chromosome 1"/>
</dbReference>
<dbReference type="EMBL" id="CM023470">
    <property type="protein sequence ID" value="KAH7979701.1"/>
    <property type="molecule type" value="Genomic_DNA"/>
</dbReference>
<name>A0ACB8DZC0_DERSI</name>
<sequence length="640" mass="71152">MADAIVCLAILETGERKKLTLRTGVHREVVAALSAITTLSDSTLESWVLGLRAKFKNMRKKVEHPSEEMQTVKRKAHHTGTKVPPSNAPNKKLCRLFDCSHLIVHGETVDSISLHNEWLHKNPHCRDEEMLRPRLLATAQDRHERLKSMTLAEALLLYPFLATEVSLLVEFETLFKRAAADCIQDGCSKMGTVILDRGSPDEVATFSEVATEEPVLAVLEFVAARCKEQLDTIFTTEAPQLTPSLVRSDGALDLFVDGQRLFSVSNLLAGIACLFSSFWVFHIDRARTRSLNLLPPHHVSIDLNADCEINEPANASGQVKLDAQSQCFVEVYSKATQTALKATTKSAKVQASRTVKEVARKFIVYEECLLQVFQACKTCGLPAEPSLQVWQDEKRRLTQTVVSCGGAAKVAGDSRADSPGYSAKYGVYSMLETNLNRIIHIELVQCNEVSSSTHMELEGLKRALTSLDESGVNVTEAVTDRHPQVRRYFKSERPEVDHLFDAWHVCKGLNKKLLQAEKSTGCVAIGLWTRSIVNHLYFSVQCGNGNSDLAVAVWMSVMNHVQDKHHGHSLLYDRCQHGNLEPRKWIFPGYVSRLFCTLEEYVNGGTPYVLPAKPPHVASSSGPVDKTSLVQSHLSRFGKQ</sequence>
<evidence type="ECO:0000313" key="1">
    <source>
        <dbReference type="EMBL" id="KAH7979701.1"/>
    </source>
</evidence>
<gene>
    <name evidence="1" type="ORF">HPB49_010620</name>
</gene>
<protein>
    <submittedName>
        <fullName evidence="1">Uncharacterized protein</fullName>
    </submittedName>
</protein>
<evidence type="ECO:0000313" key="2">
    <source>
        <dbReference type="Proteomes" id="UP000821865"/>
    </source>
</evidence>
<comment type="caution">
    <text evidence="1">The sequence shown here is derived from an EMBL/GenBank/DDBJ whole genome shotgun (WGS) entry which is preliminary data.</text>
</comment>
<reference evidence="1" key="1">
    <citation type="submission" date="2020-05" db="EMBL/GenBank/DDBJ databases">
        <title>Large-scale comparative analyses of tick genomes elucidate their genetic diversity and vector capacities.</title>
        <authorList>
            <person name="Jia N."/>
            <person name="Wang J."/>
            <person name="Shi W."/>
            <person name="Du L."/>
            <person name="Sun Y."/>
            <person name="Zhan W."/>
            <person name="Jiang J."/>
            <person name="Wang Q."/>
            <person name="Zhang B."/>
            <person name="Ji P."/>
            <person name="Sakyi L.B."/>
            <person name="Cui X."/>
            <person name="Yuan T."/>
            <person name="Jiang B."/>
            <person name="Yang W."/>
            <person name="Lam T.T.-Y."/>
            <person name="Chang Q."/>
            <person name="Ding S."/>
            <person name="Wang X."/>
            <person name="Zhu J."/>
            <person name="Ruan X."/>
            <person name="Zhao L."/>
            <person name="Wei J."/>
            <person name="Que T."/>
            <person name="Du C."/>
            <person name="Cheng J."/>
            <person name="Dai P."/>
            <person name="Han X."/>
            <person name="Huang E."/>
            <person name="Gao Y."/>
            <person name="Liu J."/>
            <person name="Shao H."/>
            <person name="Ye R."/>
            <person name="Li L."/>
            <person name="Wei W."/>
            <person name="Wang X."/>
            <person name="Wang C."/>
            <person name="Yang T."/>
            <person name="Huo Q."/>
            <person name="Li W."/>
            <person name="Guo W."/>
            <person name="Chen H."/>
            <person name="Zhou L."/>
            <person name="Ni X."/>
            <person name="Tian J."/>
            <person name="Zhou Y."/>
            <person name="Sheng Y."/>
            <person name="Liu T."/>
            <person name="Pan Y."/>
            <person name="Xia L."/>
            <person name="Li J."/>
            <person name="Zhao F."/>
            <person name="Cao W."/>
        </authorList>
    </citation>
    <scope>NUCLEOTIDE SEQUENCE</scope>
    <source>
        <strain evidence="1">Dsil-2018</strain>
    </source>
</reference>